<gene>
    <name evidence="4" type="ORF">LE190_15215</name>
</gene>
<dbReference type="Pfam" id="PF17936">
    <property type="entry name" value="Big_6"/>
    <property type="match status" value="1"/>
</dbReference>
<dbReference type="InterPro" id="IPR044016">
    <property type="entry name" value="Big_13"/>
</dbReference>
<accession>A0ABS7YC33</accession>
<dbReference type="InterPro" id="IPR013783">
    <property type="entry name" value="Ig-like_fold"/>
</dbReference>
<dbReference type="Pfam" id="PF19077">
    <property type="entry name" value="Big_13"/>
    <property type="match status" value="4"/>
</dbReference>
<dbReference type="SUPFAM" id="SSF51120">
    <property type="entry name" value="beta-Roll"/>
    <property type="match status" value="1"/>
</dbReference>
<evidence type="ECO:0000313" key="5">
    <source>
        <dbReference type="Proteomes" id="UP001198602"/>
    </source>
</evidence>
<evidence type="ECO:0000256" key="1">
    <source>
        <dbReference type="ARBA" id="ARBA00009490"/>
    </source>
</evidence>
<dbReference type="PROSITE" id="PS00330">
    <property type="entry name" value="HEMOLYSIN_CALCIUM"/>
    <property type="match status" value="1"/>
</dbReference>
<dbReference type="Gene3D" id="3.40.390.10">
    <property type="entry name" value="Collagenase (Catalytic Domain)"/>
    <property type="match status" value="1"/>
</dbReference>
<dbReference type="InterPro" id="IPR034033">
    <property type="entry name" value="Serralysin-like"/>
</dbReference>
<comment type="similarity">
    <text evidence="1">Belongs to the peptidase M10B family.</text>
</comment>
<dbReference type="InterPro" id="IPR041498">
    <property type="entry name" value="Big_6"/>
</dbReference>
<feature type="domain" description="Peptidase metallopeptidase" evidence="3">
    <location>
        <begin position="24"/>
        <end position="214"/>
    </location>
</feature>
<dbReference type="Proteomes" id="UP001198602">
    <property type="component" value="Unassembled WGS sequence"/>
</dbReference>
<keyword evidence="5" id="KW-1185">Reference proteome</keyword>
<evidence type="ECO:0000256" key="2">
    <source>
        <dbReference type="SAM" id="MobiDB-lite"/>
    </source>
</evidence>
<dbReference type="Pfam" id="PF13946">
    <property type="entry name" value="DUF4214"/>
    <property type="match status" value="1"/>
</dbReference>
<reference evidence="4 5" key="1">
    <citation type="submission" date="2021-07" db="EMBL/GenBank/DDBJ databases">
        <title>Characterization of Violacein-producing bacteria and related species.</title>
        <authorList>
            <person name="Wilson H.S."/>
            <person name="De Leon M.E."/>
        </authorList>
    </citation>
    <scope>NUCLEOTIDE SEQUENCE [LARGE SCALE GENOMIC DNA]</scope>
    <source>
        <strain evidence="4 5">HSC-2F05</strain>
    </source>
</reference>
<dbReference type="Gene3D" id="2.150.10.10">
    <property type="entry name" value="Serralysin-like metalloprotease, C-terminal"/>
    <property type="match status" value="1"/>
</dbReference>
<name>A0ABS7YC33_9BURK</name>
<dbReference type="CDD" id="cd04277">
    <property type="entry name" value="ZnMc_serralysin_like"/>
    <property type="match status" value="1"/>
</dbReference>
<comment type="caution">
    <text evidence="4">The sequence shown here is derived from an EMBL/GenBank/DDBJ whole genome shotgun (WGS) entry which is preliminary data.</text>
</comment>
<organism evidence="4 5">
    <name type="scientific">Massilia hydrophila</name>
    <dbReference type="NCBI Taxonomy" id="3044279"/>
    <lineage>
        <taxon>Bacteria</taxon>
        <taxon>Pseudomonadati</taxon>
        <taxon>Pseudomonadota</taxon>
        <taxon>Betaproteobacteria</taxon>
        <taxon>Burkholderiales</taxon>
        <taxon>Oxalobacteraceae</taxon>
        <taxon>Telluria group</taxon>
        <taxon>Massilia</taxon>
    </lineage>
</organism>
<dbReference type="SMART" id="SM00235">
    <property type="entry name" value="ZnMc"/>
    <property type="match status" value="1"/>
</dbReference>
<feature type="region of interest" description="Disordered" evidence="2">
    <location>
        <begin position="319"/>
        <end position="339"/>
    </location>
</feature>
<dbReference type="NCBIfam" id="NF033510">
    <property type="entry name" value="Ca_tandemer"/>
    <property type="match status" value="5"/>
</dbReference>
<dbReference type="Pfam" id="PF00353">
    <property type="entry name" value="HemolysinCabind"/>
    <property type="match status" value="2"/>
</dbReference>
<dbReference type="RefSeq" id="WP_225239489.1">
    <property type="nucleotide sequence ID" value="NZ_JAHYBX010000006.1"/>
</dbReference>
<protein>
    <submittedName>
        <fullName evidence="4">Ig-like domain-containing protein</fullName>
    </submittedName>
</protein>
<dbReference type="InterPro" id="IPR024079">
    <property type="entry name" value="MetalloPept_cat_dom_sf"/>
</dbReference>
<dbReference type="InterPro" id="IPR011049">
    <property type="entry name" value="Serralysin-like_metalloprot_C"/>
</dbReference>
<dbReference type="EMBL" id="JAHYBX010000006">
    <property type="protein sequence ID" value="MCA1857261.1"/>
    <property type="molecule type" value="Genomic_DNA"/>
</dbReference>
<dbReference type="InterPro" id="IPR018511">
    <property type="entry name" value="Hemolysin-typ_Ca-bd_CS"/>
</dbReference>
<evidence type="ECO:0000259" key="3">
    <source>
        <dbReference type="SMART" id="SM00235"/>
    </source>
</evidence>
<dbReference type="InterPro" id="IPR001343">
    <property type="entry name" value="Hemolysn_Ca-bd"/>
</dbReference>
<proteinExistence type="inferred from homology"/>
<evidence type="ECO:0000313" key="4">
    <source>
        <dbReference type="EMBL" id="MCA1857261.1"/>
    </source>
</evidence>
<dbReference type="InterPro" id="IPR006026">
    <property type="entry name" value="Peptidase_Metallo"/>
</dbReference>
<dbReference type="SUPFAM" id="SSF55486">
    <property type="entry name" value="Metalloproteases ('zincins'), catalytic domain"/>
    <property type="match status" value="1"/>
</dbReference>
<sequence>MATVSDLTITPVSGLNHIDALLDVGPDWNFVTGLPAPNTIYYTFSISSGNESGVSGHEAFTLAQQNATYTAFAYLQRITGIQFVETAIGSNAQIHLANLNLDGSNTTGLCSWQSSYSYASDNTLVEYTANAYVYLDNVEWRAQNRDLDPGGSGYQTLLHELGHAMGLKHSFEGITLPGAEDNTNYTLMSYNDVGGPHSSYSPYDIAAFDWLYGRDGLRGALGINSTGGGRYISGSAHAEAINGTAGDDVLVSGGGNDAIDGGAGNDTVVLGGLRSEYTISNGANGSVVAAHATRGTVTIANVEQFAFSDIMVGRSQLMGTPGGGDTTPPPAPTLSVPTNAAGYAAGNRPAFSGQAEAGALVRVYAGDLLVAETQAAANGSWSAVPNAFADGMNYAVRATATDAAGNVSSSSGTVSFHVDATAPLVPTLAVAKNSAGYAAGNQPQVSGQAEAGALVSVYAGDQEVAQTRADASGKWLVTTSAFADGLNYAVRATATDAAGNVSVSSAPVSFHVDATAPAKPTLVVAKNAGGYIAGNQAQVSGQAEAGALVQVYEGNQLVAETRAGATGAWTVATSVLADGLNHTLRATATDAAGNVSVSSALASFHVEATAPAAPTLAVSKNAAGYTAGNKPLVTGEAEAGSLVRVYAGNVLVAETRADDSGLWTVVTSAFADGLNYTLRATATDAAGNVSVSSGTVSFHVDATAPVKPTSVLALQGGGNQPVFSGTGEAGTTIEIVRIKDATVIGRTEVNSNGSWKLDSAALPNGSYEVAAVSIDRADNATSADNRLNFNINSALNLAGNNGNDRFTPGAGNNAIDGMDGLDTVSYAGLRGNFTIERGVYGVTVTDKSGALGSDNLVNVERIQFGDTMVALDIDGAAGEVYRLYRAAFDREPDKGGLAFWIKALDSGKYSLNDISAMFLADREARELYASDPSDAYFVTKLYAHVLHRPAEGAGFDYWVKGLELVSRAEVLAFFSESVENQAQVIGVINNGIEFPLG</sequence>
<dbReference type="Gene3D" id="2.60.40.10">
    <property type="entry name" value="Immunoglobulins"/>
    <property type="match status" value="5"/>
</dbReference>
<dbReference type="InterPro" id="IPR025282">
    <property type="entry name" value="DUF4214"/>
</dbReference>